<dbReference type="Proteomes" id="UP000245631">
    <property type="component" value="Unassembled WGS sequence"/>
</dbReference>
<evidence type="ECO:0000256" key="1">
    <source>
        <dbReference type="SAM" id="MobiDB-lite"/>
    </source>
</evidence>
<name>A0A8E2W516_RHILI</name>
<evidence type="ECO:0000313" key="3">
    <source>
        <dbReference type="Proteomes" id="UP000245631"/>
    </source>
</evidence>
<sequence>MVESAWKLSASIGQPAYGRQRIGQPQNPRIGKLKQQPYRLRFSSTPSLSQQGLSVANGALERARAARRGCHDTYNSSCYSVVSVLPLGTSARCRGKSSCHSTCSPAWRESLAKRFGRPASAATGGGTPWRCASFIPFRMISTCGLMCPFVLTQPKFPSQGPASAVLHPNGPSSHWQRSL</sequence>
<organism evidence="2 3">
    <name type="scientific">Rhizobium loti</name>
    <name type="common">Mesorhizobium loti</name>
    <dbReference type="NCBI Taxonomy" id="381"/>
    <lineage>
        <taxon>Bacteria</taxon>
        <taxon>Pseudomonadati</taxon>
        <taxon>Pseudomonadota</taxon>
        <taxon>Alphaproteobacteria</taxon>
        <taxon>Hyphomicrobiales</taxon>
        <taxon>Phyllobacteriaceae</taxon>
        <taxon>Mesorhizobium</taxon>
    </lineage>
</organism>
<dbReference type="EMBL" id="QGGH01000038">
    <property type="protein sequence ID" value="PWJ84062.1"/>
    <property type="molecule type" value="Genomic_DNA"/>
</dbReference>
<comment type="caution">
    <text evidence="2">The sequence shown here is derived from an EMBL/GenBank/DDBJ whole genome shotgun (WGS) entry which is preliminary data.</text>
</comment>
<dbReference type="AlphaFoldDB" id="A0A8E2W516"/>
<proteinExistence type="predicted"/>
<feature type="region of interest" description="Disordered" evidence="1">
    <location>
        <begin position="160"/>
        <end position="179"/>
    </location>
</feature>
<reference evidence="2 3" key="1">
    <citation type="submission" date="2018-05" db="EMBL/GenBank/DDBJ databases">
        <title>Genomic Encyclopedia of Type Strains, Phase IV (KMG-IV): sequencing the most valuable type-strain genomes for metagenomic binning, comparative biology and taxonomic classification.</title>
        <authorList>
            <person name="Goeker M."/>
        </authorList>
    </citation>
    <scope>NUCLEOTIDE SEQUENCE [LARGE SCALE GENOMIC DNA]</scope>
    <source>
        <strain evidence="2 3">DSM 2626</strain>
    </source>
</reference>
<evidence type="ECO:0000313" key="2">
    <source>
        <dbReference type="EMBL" id="PWJ84062.1"/>
    </source>
</evidence>
<protein>
    <submittedName>
        <fullName evidence="2">Uncharacterized protein</fullName>
    </submittedName>
</protein>
<gene>
    <name evidence="2" type="ORF">C8D77_1381</name>
</gene>
<feature type="compositionally biased region" description="Polar residues" evidence="1">
    <location>
        <begin position="170"/>
        <end position="179"/>
    </location>
</feature>
<accession>A0A8E2W516</accession>